<gene>
    <name evidence="1" type="ORF">SDC9_128343</name>
</gene>
<sequence length="33" mass="3515">MTILPETVTLKSSLKPEQEQELDALAAAVVASM</sequence>
<dbReference type="AlphaFoldDB" id="A0A645CWK2"/>
<organism evidence="1">
    <name type="scientific">bioreactor metagenome</name>
    <dbReference type="NCBI Taxonomy" id="1076179"/>
    <lineage>
        <taxon>unclassified sequences</taxon>
        <taxon>metagenomes</taxon>
        <taxon>ecological metagenomes</taxon>
    </lineage>
</organism>
<reference evidence="1" key="1">
    <citation type="submission" date="2019-08" db="EMBL/GenBank/DDBJ databases">
        <authorList>
            <person name="Kucharzyk K."/>
            <person name="Murdoch R.W."/>
            <person name="Higgins S."/>
            <person name="Loffler F."/>
        </authorList>
    </citation>
    <scope>NUCLEOTIDE SEQUENCE</scope>
</reference>
<dbReference type="EMBL" id="VSSQ01030673">
    <property type="protein sequence ID" value="MPM81291.1"/>
    <property type="molecule type" value="Genomic_DNA"/>
</dbReference>
<protein>
    <submittedName>
        <fullName evidence="1">Uncharacterized protein</fullName>
    </submittedName>
</protein>
<evidence type="ECO:0000313" key="1">
    <source>
        <dbReference type="EMBL" id="MPM81291.1"/>
    </source>
</evidence>
<proteinExistence type="predicted"/>
<comment type="caution">
    <text evidence="1">The sequence shown here is derived from an EMBL/GenBank/DDBJ whole genome shotgun (WGS) entry which is preliminary data.</text>
</comment>
<name>A0A645CWK2_9ZZZZ</name>
<accession>A0A645CWK2</accession>